<feature type="transmembrane region" description="Helical" evidence="2">
    <location>
        <begin position="41"/>
        <end position="60"/>
    </location>
</feature>
<evidence type="ECO:0000313" key="4">
    <source>
        <dbReference type="Proteomes" id="UP000194266"/>
    </source>
</evidence>
<dbReference type="EMBL" id="MRYD01000181">
    <property type="protein sequence ID" value="OSZ57561.1"/>
    <property type="molecule type" value="Genomic_DNA"/>
</dbReference>
<keyword evidence="2" id="KW-1133">Transmembrane helix</keyword>
<sequence length="61" mass="6693">MADDDFYTRDQPANAKLPEDRPRGADPGDFATSSGSRRGKLIWVIIGFVALVVILLALFMP</sequence>
<keyword evidence="4" id="KW-1185">Reference proteome</keyword>
<comment type="caution">
    <text evidence="3">The sequence shown here is derived from an EMBL/GenBank/DDBJ whole genome shotgun (WGS) entry which is preliminary data.</text>
</comment>
<accession>A0ABX3YDD4</accession>
<keyword evidence="2" id="KW-0812">Transmembrane</keyword>
<organism evidence="3 4">
    <name type="scientific">Streptomyces pharetrae CZA14</name>
    <dbReference type="NCBI Taxonomy" id="1144883"/>
    <lineage>
        <taxon>Bacteria</taxon>
        <taxon>Bacillati</taxon>
        <taxon>Actinomycetota</taxon>
        <taxon>Actinomycetes</taxon>
        <taxon>Kitasatosporales</taxon>
        <taxon>Streptomycetaceae</taxon>
        <taxon>Streptomyces</taxon>
    </lineage>
</organism>
<proteinExistence type="predicted"/>
<keyword evidence="2" id="KW-0472">Membrane</keyword>
<name>A0ABX3YDD4_9ACTN</name>
<evidence type="ECO:0000313" key="3">
    <source>
        <dbReference type="EMBL" id="OSZ57561.1"/>
    </source>
</evidence>
<gene>
    <name evidence="3" type="ORF">OQI_26545</name>
</gene>
<evidence type="ECO:0000256" key="1">
    <source>
        <dbReference type="SAM" id="MobiDB-lite"/>
    </source>
</evidence>
<reference evidence="3 4" key="1">
    <citation type="submission" date="2016-12" db="EMBL/GenBank/DDBJ databases">
        <title>Genome Mining:The Detection of Biosynthetic Gene Clusters to Aid in the Expression of Curamycin A produced by Streptomyces sp. strain CZA14.</title>
        <authorList>
            <person name="Durrell K.A."/>
            <person name="Kirby B.M."/>
            <person name="Khan W."/>
            <person name="Mthethwa T."/>
            <person name="Le Roes-Hill M."/>
        </authorList>
    </citation>
    <scope>NUCLEOTIDE SEQUENCE [LARGE SCALE GENOMIC DNA]</scope>
    <source>
        <strain evidence="3 4">CZA14</strain>
    </source>
</reference>
<evidence type="ECO:0000256" key="2">
    <source>
        <dbReference type="SAM" id="Phobius"/>
    </source>
</evidence>
<dbReference type="RefSeq" id="WP_086171812.1">
    <property type="nucleotide sequence ID" value="NZ_MRYD01000181.1"/>
</dbReference>
<feature type="region of interest" description="Disordered" evidence="1">
    <location>
        <begin position="1"/>
        <end position="35"/>
    </location>
</feature>
<protein>
    <submittedName>
        <fullName evidence="3">Uncharacterized protein</fullName>
    </submittedName>
</protein>
<dbReference type="Proteomes" id="UP000194266">
    <property type="component" value="Unassembled WGS sequence"/>
</dbReference>
<feature type="compositionally biased region" description="Basic and acidic residues" evidence="1">
    <location>
        <begin position="17"/>
        <end position="26"/>
    </location>
</feature>